<keyword evidence="10" id="KW-1185">Reference proteome</keyword>
<sequence length="463" mass="53793">MSSKNHIHFEISERKVLLRIIDIAVVIGTLYLVGSVFDLSYFKINDQRWLWSIVLAVYLFFFANVFELYDLQKASRIMISLRSVIYTASMTALIYLLTPFLTPELPENRLQILYFFLAILVSLLAWRAVYIKFFASSRFNKRIVIVADAADALSVVANLEEADPNVEIEGYINTDQTKFVVDQDGLTLLTRSDAQKMISNNQVSELIIASENVDGITPELYAWLMDLLERGFSVREYTQVYEEMTERVPVSYVGRDFYRYFPFARSNHNQLYRVYHRAFDIVVAILGLAIGLVLFPLILLGNLIGNRGSLLYTQERVGRNRKLFQIIKYRTMVKDAESDGAQFTKKRDVRITPFGKFLRKTRLDEFPQFWNILMGDMSVIGPRPERPIFVEVLTKKIPFYETRHIVKPGLTGWAQVKADYGESDEQHLKKLQYDLYYIKKRSIFLDIRILVKTLSTVVFFKGQ</sequence>
<dbReference type="Pfam" id="PF02397">
    <property type="entry name" value="Bac_transf"/>
    <property type="match status" value="1"/>
</dbReference>
<feature type="transmembrane region" description="Helical" evidence="7">
    <location>
        <begin position="16"/>
        <end position="37"/>
    </location>
</feature>
<evidence type="ECO:0000313" key="9">
    <source>
        <dbReference type="EMBL" id="AZQ43884.1"/>
    </source>
</evidence>
<feature type="domain" description="Bacterial sugar transferase" evidence="8">
    <location>
        <begin position="277"/>
        <end position="458"/>
    </location>
</feature>
<evidence type="ECO:0000256" key="6">
    <source>
        <dbReference type="ARBA" id="ARBA00023136"/>
    </source>
</evidence>
<keyword evidence="5 7" id="KW-1133">Transmembrane helix</keyword>
<dbReference type="InterPro" id="IPR003362">
    <property type="entry name" value="Bact_transf"/>
</dbReference>
<evidence type="ECO:0000313" key="10">
    <source>
        <dbReference type="Proteomes" id="UP000279600"/>
    </source>
</evidence>
<evidence type="ECO:0000256" key="4">
    <source>
        <dbReference type="ARBA" id="ARBA00022692"/>
    </source>
</evidence>
<dbReference type="Gene3D" id="3.40.50.720">
    <property type="entry name" value="NAD(P)-binding Rossmann-like Domain"/>
    <property type="match status" value="1"/>
</dbReference>
<comment type="subcellular location">
    <subcellularLocation>
        <location evidence="1">Membrane</location>
        <topology evidence="1">Multi-pass membrane protein</topology>
    </subcellularLocation>
</comment>
<keyword evidence="6 7" id="KW-0472">Membrane</keyword>
<dbReference type="GO" id="GO:0016020">
    <property type="term" value="C:membrane"/>
    <property type="evidence" value="ECO:0007669"/>
    <property type="project" value="UniProtKB-SubCell"/>
</dbReference>
<feature type="transmembrane region" description="Helical" evidence="7">
    <location>
        <begin position="81"/>
        <end position="100"/>
    </location>
</feature>
<dbReference type="AlphaFoldDB" id="A0A3S9MXL5"/>
<protein>
    <submittedName>
        <fullName evidence="9">Sugar transferase</fullName>
    </submittedName>
</protein>
<dbReference type="PANTHER" id="PTHR30576:SF0">
    <property type="entry name" value="UNDECAPRENYL-PHOSPHATE N-ACETYLGALACTOSAMINYL 1-PHOSPHATE TRANSFERASE-RELATED"/>
    <property type="match status" value="1"/>
</dbReference>
<evidence type="ECO:0000256" key="7">
    <source>
        <dbReference type="SAM" id="Phobius"/>
    </source>
</evidence>
<dbReference type="PANTHER" id="PTHR30576">
    <property type="entry name" value="COLANIC BIOSYNTHESIS UDP-GLUCOSE LIPID CARRIER TRANSFERASE"/>
    <property type="match status" value="1"/>
</dbReference>
<evidence type="ECO:0000256" key="2">
    <source>
        <dbReference type="ARBA" id="ARBA00006464"/>
    </source>
</evidence>
<proteinExistence type="inferred from homology"/>
<dbReference type="InterPro" id="IPR017475">
    <property type="entry name" value="EPS_sugar_tfrase"/>
</dbReference>
<organism evidence="9 10">
    <name type="scientific">Nonlabens ponticola</name>
    <dbReference type="NCBI Taxonomy" id="2496866"/>
    <lineage>
        <taxon>Bacteria</taxon>
        <taxon>Pseudomonadati</taxon>
        <taxon>Bacteroidota</taxon>
        <taxon>Flavobacteriia</taxon>
        <taxon>Flavobacteriales</taxon>
        <taxon>Flavobacteriaceae</taxon>
        <taxon>Nonlabens</taxon>
    </lineage>
</organism>
<gene>
    <name evidence="9" type="ORF">EJ995_06440</name>
</gene>
<accession>A0A3S9MXL5</accession>
<dbReference type="RefSeq" id="WP_126446767.1">
    <property type="nucleotide sequence ID" value="NZ_CP034549.1"/>
</dbReference>
<evidence type="ECO:0000256" key="5">
    <source>
        <dbReference type="ARBA" id="ARBA00022989"/>
    </source>
</evidence>
<evidence type="ECO:0000256" key="1">
    <source>
        <dbReference type="ARBA" id="ARBA00004141"/>
    </source>
</evidence>
<dbReference type="EMBL" id="CP034549">
    <property type="protein sequence ID" value="AZQ43884.1"/>
    <property type="molecule type" value="Genomic_DNA"/>
</dbReference>
<feature type="transmembrane region" description="Helical" evidence="7">
    <location>
        <begin position="281"/>
        <end position="304"/>
    </location>
</feature>
<evidence type="ECO:0000259" key="8">
    <source>
        <dbReference type="Pfam" id="PF02397"/>
    </source>
</evidence>
<name>A0A3S9MXL5_9FLAO</name>
<comment type="similarity">
    <text evidence="2">Belongs to the bacterial sugar transferase family.</text>
</comment>
<keyword evidence="4 7" id="KW-0812">Transmembrane</keyword>
<keyword evidence="3 9" id="KW-0808">Transferase</keyword>
<feature type="transmembrane region" description="Helical" evidence="7">
    <location>
        <begin position="112"/>
        <end position="133"/>
    </location>
</feature>
<dbReference type="OrthoDB" id="9808602at2"/>
<dbReference type="NCBIfam" id="TIGR03025">
    <property type="entry name" value="EPS_sugtrans"/>
    <property type="match status" value="1"/>
</dbReference>
<feature type="transmembrane region" description="Helical" evidence="7">
    <location>
        <begin position="49"/>
        <end position="69"/>
    </location>
</feature>
<evidence type="ECO:0000256" key="3">
    <source>
        <dbReference type="ARBA" id="ARBA00022679"/>
    </source>
</evidence>
<dbReference type="KEGG" id="noj:EJ995_06440"/>
<reference evidence="9 10" key="1">
    <citation type="submission" date="2018-12" db="EMBL/GenBank/DDBJ databases">
        <title>Complete genome of Nonlabens sp. MJ115.</title>
        <authorList>
            <person name="Choi H.S."/>
            <person name="Jung J."/>
        </authorList>
    </citation>
    <scope>NUCLEOTIDE SEQUENCE [LARGE SCALE GENOMIC DNA]</scope>
    <source>
        <strain evidence="9 10">MJ115</strain>
    </source>
</reference>
<dbReference type="Pfam" id="PF13727">
    <property type="entry name" value="CoA_binding_3"/>
    <property type="match status" value="1"/>
</dbReference>
<dbReference type="Proteomes" id="UP000279600">
    <property type="component" value="Chromosome"/>
</dbReference>
<dbReference type="GO" id="GO:0016780">
    <property type="term" value="F:phosphotransferase activity, for other substituted phosphate groups"/>
    <property type="evidence" value="ECO:0007669"/>
    <property type="project" value="TreeGrafter"/>
</dbReference>